<dbReference type="Gene3D" id="3.30.230.10">
    <property type="match status" value="1"/>
</dbReference>
<evidence type="ECO:0000256" key="7">
    <source>
        <dbReference type="PIRSR" id="PIRSR001174-1"/>
    </source>
</evidence>
<dbReference type="EC" id="3.4.21.-" evidence="6 11"/>
<dbReference type="InterPro" id="IPR027065">
    <property type="entry name" value="Lon_Prtase"/>
</dbReference>
<dbReference type="Gene3D" id="1.20.58.1480">
    <property type="match status" value="1"/>
</dbReference>
<dbReference type="GO" id="GO:0006508">
    <property type="term" value="P:proteolysis"/>
    <property type="evidence" value="ECO:0007669"/>
    <property type="project" value="UniProtKB-KW"/>
</dbReference>
<dbReference type="InterPro" id="IPR003959">
    <property type="entry name" value="ATPase_AAA_core"/>
</dbReference>
<feature type="binding site" evidence="8">
    <location>
        <begin position="444"/>
        <end position="451"/>
    </location>
    <ligand>
        <name>ATP</name>
        <dbReference type="ChEBI" id="CHEBI:30616"/>
    </ligand>
</feature>
<dbReference type="PANTHER" id="PTHR10046">
    <property type="entry name" value="ATP DEPENDENT LON PROTEASE FAMILY MEMBER"/>
    <property type="match status" value="1"/>
</dbReference>
<dbReference type="InterPro" id="IPR020568">
    <property type="entry name" value="Ribosomal_Su5_D2-typ_SF"/>
</dbReference>
<dbReference type="GO" id="GO:0004252">
    <property type="term" value="F:serine-type endopeptidase activity"/>
    <property type="evidence" value="ECO:0007669"/>
    <property type="project" value="UniProtKB-UniRule"/>
</dbReference>
<dbReference type="InParanoid" id="A0A168T0U9"/>
<keyword evidence="5 6" id="KW-0067">ATP-binding</keyword>
<sequence>MSTDLPKILPLVPLYDKVLLPSIVTKIVLDGNEAKSLLRKLENNDHTFIFCTPYGKTDNDNNLGPGGNLCQIGCVANVLDVDTSISYNTVFLVQGVCRAQIQDIHGQDLNEDALFDSTVEPLWASMDDAEYGLWAKVIRQLCVDFIGKMQMIGVASSVLSPFQKRLNQLDDQQQTATTSSPPSMQLMDLAHFLLCMTEASFNEKWAVLILTDASGILHEIQTIVTRHMQVLHESKQMQQRSEEKLDRKRREFYLRQQLHVINPSGYTEKVSLSNLSVLSSLSPPSTAVALSKSSSHSEPSTNATTNNGVLRSPKQDEDDGCLFMPMHDDDDDLTGLKNQLNKACLPSHIQSTIKRDLQRLSKIPGSAPESVLIRTYLEWIADLPWKSPSSSSLSRPVVEISAAKQQLDADHFGLDQAKRRILEYLSVLKVKKDNAASPILCFVGPPGVGKTTLGISIAKALQRNFHRIALGGVRDEAEIRGHRRTYVGALPGLVINGLKKCGVNNPLFLLDEIDKLVQGTHQGDPAAALLEVLDPAQNNAFTDHFLNVPFDLSNVLFIATANSVDTIPGPLLDRMEIIQLDGYTVDEKMDIARSYLIPKQLQAHGFSSASTTKNSVDGVVITDDILFQLIENYTFESGVRSLDRIIAGVCRYKCREYADHLESNHHQHTSTTKYDPVVRCEDLAVILGMAIHGNESLADSVDTPGIVTGLAYSQSGCGGILPIEANQMPGHGRLKLTGSLGDVIKESAQIAVSWVKANAYALKLTTTQRQILLPDMDLHLHIPNGAVPKDGPSAGIAMAVCIISLLSGKAVPRTTAMTGEITLRGQVRPVGGIKEKVLSAHRAGVTKVILPAVNERDMVQDVPDKVKHALAVVYCRTMWEVLDAAFEEKLIQDSEAFHCQAGHSSRL</sequence>
<feature type="active site" evidence="7 9">
    <location>
        <position position="836"/>
    </location>
</feature>
<keyword evidence="3 6" id="KW-0378">Hydrolase</keyword>
<dbReference type="EMBL" id="LT555008">
    <property type="protein sequence ID" value="SAM09279.1"/>
    <property type="molecule type" value="Genomic_DNA"/>
</dbReference>
<evidence type="ECO:0000313" key="16">
    <source>
        <dbReference type="Proteomes" id="UP000078561"/>
    </source>
</evidence>
<dbReference type="CDD" id="cd19500">
    <property type="entry name" value="RecA-like_Lon"/>
    <property type="match status" value="1"/>
</dbReference>
<feature type="domain" description="Lon N-terminal" evidence="14">
    <location>
        <begin position="9"/>
        <end position="228"/>
    </location>
</feature>
<dbReference type="SMART" id="SM00382">
    <property type="entry name" value="AAA"/>
    <property type="match status" value="1"/>
</dbReference>
<evidence type="ECO:0000259" key="14">
    <source>
        <dbReference type="PROSITE" id="PS51787"/>
    </source>
</evidence>
<proteinExistence type="inferred from homology"/>
<evidence type="ECO:0000313" key="15">
    <source>
        <dbReference type="EMBL" id="SAM09279.1"/>
    </source>
</evidence>
<dbReference type="InterPro" id="IPR027417">
    <property type="entry name" value="P-loop_NTPase"/>
</dbReference>
<dbReference type="FunFam" id="3.40.50.300:FF:000382">
    <property type="entry name" value="Lon protease homolog 2, peroxisomal"/>
    <property type="match status" value="1"/>
</dbReference>
<evidence type="ECO:0000256" key="11">
    <source>
        <dbReference type="RuleBase" id="RU000592"/>
    </source>
</evidence>
<dbReference type="PROSITE" id="PS01046">
    <property type="entry name" value="LON_SER"/>
    <property type="match status" value="1"/>
</dbReference>
<dbReference type="Gene3D" id="1.10.8.60">
    <property type="match status" value="1"/>
</dbReference>
<dbReference type="InterPro" id="IPR008268">
    <property type="entry name" value="Peptidase_S16_AS"/>
</dbReference>
<name>A0A168T0U9_ABSGL</name>
<dbReference type="GO" id="GO:0004176">
    <property type="term" value="F:ATP-dependent peptidase activity"/>
    <property type="evidence" value="ECO:0007669"/>
    <property type="project" value="UniProtKB-UniRule"/>
</dbReference>
<dbReference type="PROSITE" id="PS51787">
    <property type="entry name" value="LON_N"/>
    <property type="match status" value="1"/>
</dbReference>
<dbReference type="Pfam" id="PF22667">
    <property type="entry name" value="Lon_lid"/>
    <property type="match status" value="1"/>
</dbReference>
<evidence type="ECO:0000256" key="8">
    <source>
        <dbReference type="PIRSR" id="PIRSR001174-2"/>
    </source>
</evidence>
<feature type="region of interest" description="Disordered" evidence="12">
    <location>
        <begin position="288"/>
        <end position="320"/>
    </location>
</feature>
<keyword evidence="1 6" id="KW-0645">Protease</keyword>
<evidence type="ECO:0000256" key="6">
    <source>
        <dbReference type="PIRNR" id="PIRNR001174"/>
    </source>
</evidence>
<dbReference type="InterPro" id="IPR015947">
    <property type="entry name" value="PUA-like_sf"/>
</dbReference>
<gene>
    <name evidence="15" type="primary">ABSGL_14955.1 scaffold 15162</name>
</gene>
<evidence type="ECO:0000256" key="12">
    <source>
        <dbReference type="SAM" id="MobiDB-lite"/>
    </source>
</evidence>
<protein>
    <recommendedName>
        <fullName evidence="6 11">Lon protease homolog</fullName>
        <ecNumber evidence="6 11">3.4.21.-</ecNumber>
    </recommendedName>
</protein>
<dbReference type="SUPFAM" id="SSF54211">
    <property type="entry name" value="Ribosomal protein S5 domain 2-like"/>
    <property type="match status" value="1"/>
</dbReference>
<keyword evidence="2 6" id="KW-0547">Nucleotide-binding</keyword>
<dbReference type="AlphaFoldDB" id="A0A168T0U9"/>
<feature type="compositionally biased region" description="Polar residues" evidence="12">
    <location>
        <begin position="292"/>
        <end position="309"/>
    </location>
</feature>
<feature type="domain" description="Lon proteolytic" evidence="13">
    <location>
        <begin position="701"/>
        <end position="888"/>
    </location>
</feature>
<dbReference type="SUPFAM" id="SSF88697">
    <property type="entry name" value="PUA domain-like"/>
    <property type="match status" value="1"/>
</dbReference>
<dbReference type="InterPro" id="IPR054594">
    <property type="entry name" value="Lon_lid"/>
</dbReference>
<reference evidence="15" key="1">
    <citation type="submission" date="2016-04" db="EMBL/GenBank/DDBJ databases">
        <authorList>
            <person name="Evans L.H."/>
            <person name="Alamgir A."/>
            <person name="Owens N."/>
            <person name="Weber N.D."/>
            <person name="Virtaneva K."/>
            <person name="Barbian K."/>
            <person name="Babar A."/>
            <person name="Rosenke K."/>
        </authorList>
    </citation>
    <scope>NUCLEOTIDE SEQUENCE [LARGE SCALE GENOMIC DNA]</scope>
    <source>
        <strain evidence="15">CBS 101.48</strain>
    </source>
</reference>
<feature type="active site" evidence="7 9">
    <location>
        <position position="793"/>
    </location>
</feature>
<accession>A0A168T0U9</accession>
<keyword evidence="4 6" id="KW-0720">Serine protease</keyword>
<dbReference type="InterPro" id="IPR008269">
    <property type="entry name" value="Lon_proteolytic"/>
</dbReference>
<dbReference type="PROSITE" id="PS51786">
    <property type="entry name" value="LON_PROTEOLYTIC"/>
    <property type="match status" value="1"/>
</dbReference>
<dbReference type="Gene3D" id="3.40.50.300">
    <property type="entry name" value="P-loop containing nucleotide triphosphate hydrolases"/>
    <property type="match status" value="1"/>
</dbReference>
<evidence type="ECO:0000256" key="10">
    <source>
        <dbReference type="RuleBase" id="RU000591"/>
    </source>
</evidence>
<dbReference type="GO" id="GO:0030163">
    <property type="term" value="P:protein catabolic process"/>
    <property type="evidence" value="ECO:0007669"/>
    <property type="project" value="InterPro"/>
</dbReference>
<evidence type="ECO:0000256" key="2">
    <source>
        <dbReference type="ARBA" id="ARBA00022741"/>
    </source>
</evidence>
<organism evidence="15">
    <name type="scientific">Absidia glauca</name>
    <name type="common">Pin mould</name>
    <dbReference type="NCBI Taxonomy" id="4829"/>
    <lineage>
        <taxon>Eukaryota</taxon>
        <taxon>Fungi</taxon>
        <taxon>Fungi incertae sedis</taxon>
        <taxon>Mucoromycota</taxon>
        <taxon>Mucoromycotina</taxon>
        <taxon>Mucoromycetes</taxon>
        <taxon>Mucorales</taxon>
        <taxon>Cunninghamellaceae</taxon>
        <taxon>Absidia</taxon>
    </lineage>
</organism>
<dbReference type="InterPro" id="IPR014721">
    <property type="entry name" value="Ribsml_uS5_D2-typ_fold_subgr"/>
</dbReference>
<dbReference type="Gene3D" id="1.20.5.5270">
    <property type="match status" value="1"/>
</dbReference>
<evidence type="ECO:0000256" key="4">
    <source>
        <dbReference type="ARBA" id="ARBA00022825"/>
    </source>
</evidence>
<dbReference type="Pfam" id="PF02190">
    <property type="entry name" value="LON_substr_bdg"/>
    <property type="match status" value="1"/>
</dbReference>
<comment type="similarity">
    <text evidence="6 9 10">Belongs to the peptidase S16 family.</text>
</comment>
<dbReference type="InterPro" id="IPR003111">
    <property type="entry name" value="Lon_prtase_N"/>
</dbReference>
<dbReference type="InterPro" id="IPR004815">
    <property type="entry name" value="Lon_bac/euk-typ"/>
</dbReference>
<dbReference type="PIRSF" id="PIRSF001174">
    <property type="entry name" value="Lon_proteas"/>
    <property type="match status" value="1"/>
</dbReference>
<dbReference type="GO" id="GO:0005524">
    <property type="term" value="F:ATP binding"/>
    <property type="evidence" value="ECO:0007669"/>
    <property type="project" value="UniProtKB-KW"/>
</dbReference>
<dbReference type="SUPFAM" id="SSF52540">
    <property type="entry name" value="P-loop containing nucleoside triphosphate hydrolases"/>
    <property type="match status" value="1"/>
</dbReference>
<dbReference type="InterPro" id="IPR003593">
    <property type="entry name" value="AAA+_ATPase"/>
</dbReference>
<dbReference type="GO" id="GO:0016887">
    <property type="term" value="F:ATP hydrolysis activity"/>
    <property type="evidence" value="ECO:0007669"/>
    <property type="project" value="InterPro"/>
</dbReference>
<keyword evidence="16" id="KW-1185">Reference proteome</keyword>
<evidence type="ECO:0000256" key="1">
    <source>
        <dbReference type="ARBA" id="ARBA00022670"/>
    </source>
</evidence>
<evidence type="ECO:0000256" key="3">
    <source>
        <dbReference type="ARBA" id="ARBA00022801"/>
    </source>
</evidence>
<dbReference type="Proteomes" id="UP000078561">
    <property type="component" value="Unassembled WGS sequence"/>
</dbReference>
<dbReference type="PRINTS" id="PR00830">
    <property type="entry name" value="ENDOLAPTASE"/>
</dbReference>
<evidence type="ECO:0000256" key="9">
    <source>
        <dbReference type="PROSITE-ProRule" id="PRU01122"/>
    </source>
</evidence>
<dbReference type="SMART" id="SM00464">
    <property type="entry name" value="LON"/>
    <property type="match status" value="1"/>
</dbReference>
<dbReference type="Pfam" id="PF05362">
    <property type="entry name" value="Lon_C"/>
    <property type="match status" value="1"/>
</dbReference>
<dbReference type="InterPro" id="IPR046336">
    <property type="entry name" value="Lon_prtase_N_sf"/>
</dbReference>
<dbReference type="OrthoDB" id="2411602at2759"/>
<evidence type="ECO:0000259" key="13">
    <source>
        <dbReference type="PROSITE" id="PS51786"/>
    </source>
</evidence>
<evidence type="ECO:0000256" key="5">
    <source>
        <dbReference type="ARBA" id="ARBA00022840"/>
    </source>
</evidence>
<dbReference type="STRING" id="4829.A0A168T0U9"/>
<dbReference type="NCBIfam" id="TIGR00763">
    <property type="entry name" value="lon"/>
    <property type="match status" value="1"/>
</dbReference>
<dbReference type="Pfam" id="PF00004">
    <property type="entry name" value="AAA"/>
    <property type="match status" value="1"/>
</dbReference>
<dbReference type="Gene3D" id="2.30.130.40">
    <property type="entry name" value="LON domain-like"/>
    <property type="match status" value="1"/>
</dbReference>